<name>A0A249PNM0_9HYPH</name>
<gene>
    <name evidence="1" type="ORF">SJ05684_a41030</name>
</gene>
<protein>
    <submittedName>
        <fullName evidence="1">Uncharacterized protein</fullName>
    </submittedName>
</protein>
<reference evidence="1 2" key="1">
    <citation type="submission" date="2017-08" db="EMBL/GenBank/DDBJ databases">
        <title>Multipartite genome sequences of Sinorhizobium species nodulating soybeans.</title>
        <authorList>
            <person name="Tian C.F."/>
        </authorList>
    </citation>
    <scope>NUCLEOTIDE SEQUENCE [LARGE SCALE GENOMIC DNA]</scope>
    <source>
        <strain evidence="1 2">CCBAU 05684</strain>
        <plasmid evidence="2">psj05684a</plasmid>
    </source>
</reference>
<geneLocation type="plasmid" evidence="2">
    <name>psj05684a</name>
</geneLocation>
<dbReference type="EMBL" id="CP023069">
    <property type="protein sequence ID" value="ASY67416.1"/>
    <property type="molecule type" value="Genomic_DNA"/>
</dbReference>
<evidence type="ECO:0000313" key="2">
    <source>
        <dbReference type="Proteomes" id="UP000217211"/>
    </source>
</evidence>
<sequence>MPWSGLIHAWSIKIVYDSTGAAASLPLTVCEPTKVNVASG</sequence>
<proteinExistence type="predicted"/>
<evidence type="ECO:0000313" key="1">
    <source>
        <dbReference type="EMBL" id="ASY67416.1"/>
    </source>
</evidence>
<accession>A0A249PNM0</accession>
<dbReference type="AlphaFoldDB" id="A0A249PNM0"/>
<keyword evidence="1" id="KW-0614">Plasmid</keyword>
<dbReference type="Proteomes" id="UP000217211">
    <property type="component" value="Plasmid pSJ05684a"/>
</dbReference>
<dbReference type="KEGG" id="esj:SJ05684_a41030"/>
<keyword evidence="2" id="KW-1185">Reference proteome</keyword>
<organism evidence="1 2">
    <name type="scientific">Sinorhizobium sojae CCBAU 05684</name>
    <dbReference type="NCBI Taxonomy" id="716928"/>
    <lineage>
        <taxon>Bacteria</taxon>
        <taxon>Pseudomonadati</taxon>
        <taxon>Pseudomonadota</taxon>
        <taxon>Alphaproteobacteria</taxon>
        <taxon>Hyphomicrobiales</taxon>
        <taxon>Rhizobiaceae</taxon>
        <taxon>Sinorhizobium/Ensifer group</taxon>
        <taxon>Sinorhizobium</taxon>
    </lineage>
</organism>